<proteinExistence type="predicted"/>
<evidence type="ECO:0000313" key="1">
    <source>
        <dbReference type="EMBL" id="KAJ8968435.1"/>
    </source>
</evidence>
<evidence type="ECO:0008006" key="3">
    <source>
        <dbReference type="Google" id="ProtNLM"/>
    </source>
</evidence>
<accession>A0ABQ9IXT5</accession>
<dbReference type="Gene3D" id="3.30.160.60">
    <property type="entry name" value="Classic Zinc Finger"/>
    <property type="match status" value="1"/>
</dbReference>
<dbReference type="EMBL" id="JAPWTJ010001996">
    <property type="protein sequence ID" value="KAJ8968435.1"/>
    <property type="molecule type" value="Genomic_DNA"/>
</dbReference>
<organism evidence="1 2">
    <name type="scientific">Molorchus minor</name>
    <dbReference type="NCBI Taxonomy" id="1323400"/>
    <lineage>
        <taxon>Eukaryota</taxon>
        <taxon>Metazoa</taxon>
        <taxon>Ecdysozoa</taxon>
        <taxon>Arthropoda</taxon>
        <taxon>Hexapoda</taxon>
        <taxon>Insecta</taxon>
        <taxon>Pterygota</taxon>
        <taxon>Neoptera</taxon>
        <taxon>Endopterygota</taxon>
        <taxon>Coleoptera</taxon>
        <taxon>Polyphaga</taxon>
        <taxon>Cucujiformia</taxon>
        <taxon>Chrysomeloidea</taxon>
        <taxon>Cerambycidae</taxon>
        <taxon>Lamiinae</taxon>
        <taxon>Monochamini</taxon>
        <taxon>Molorchus</taxon>
    </lineage>
</organism>
<protein>
    <recommendedName>
        <fullName evidence="3">C2H2-type domain-containing protein</fullName>
    </recommendedName>
</protein>
<sequence>MRVEHCPGSAFKYATLLNANISVIKTYVLRNYFICRTEAPLKYRARVPRNTRTPVTTPLGAEKVTPALALLKPPRISCLKSYTACIDCNKSLSQAANLIGARPDPLRERSHSGVRCAIGAFPKLVGDDHMRTHSGERPYRWYRHKRSRSSIIYHRPATKQNRIYIRFVQTELDVVSKCPMRACWFFTLHSDCS</sequence>
<keyword evidence="2" id="KW-1185">Reference proteome</keyword>
<gene>
    <name evidence="1" type="ORF">NQ317_006127</name>
</gene>
<reference evidence="1" key="1">
    <citation type="journal article" date="2023" name="Insect Mol. Biol.">
        <title>Genome sequencing provides insights into the evolution of gene families encoding plant cell wall-degrading enzymes in longhorned beetles.</title>
        <authorList>
            <person name="Shin N.R."/>
            <person name="Okamura Y."/>
            <person name="Kirsch R."/>
            <person name="Pauchet Y."/>
        </authorList>
    </citation>
    <scope>NUCLEOTIDE SEQUENCE</scope>
    <source>
        <strain evidence="1">MMC_N1</strain>
    </source>
</reference>
<dbReference type="Proteomes" id="UP001162164">
    <property type="component" value="Unassembled WGS sequence"/>
</dbReference>
<comment type="caution">
    <text evidence="1">The sequence shown here is derived from an EMBL/GenBank/DDBJ whole genome shotgun (WGS) entry which is preliminary data.</text>
</comment>
<name>A0ABQ9IXT5_9CUCU</name>
<evidence type="ECO:0000313" key="2">
    <source>
        <dbReference type="Proteomes" id="UP001162164"/>
    </source>
</evidence>